<dbReference type="GO" id="GO:0016787">
    <property type="term" value="F:hydrolase activity"/>
    <property type="evidence" value="ECO:0007669"/>
    <property type="project" value="UniProtKB-ARBA"/>
</dbReference>
<organism evidence="2 3">
    <name type="scientific">Actinomadura barringtoniae</name>
    <dbReference type="NCBI Taxonomy" id="1427535"/>
    <lineage>
        <taxon>Bacteria</taxon>
        <taxon>Bacillati</taxon>
        <taxon>Actinomycetota</taxon>
        <taxon>Actinomycetes</taxon>
        <taxon>Streptosporangiales</taxon>
        <taxon>Thermomonosporaceae</taxon>
        <taxon>Actinomadura</taxon>
    </lineage>
</organism>
<evidence type="ECO:0000313" key="2">
    <source>
        <dbReference type="EMBL" id="MBO2449684.1"/>
    </source>
</evidence>
<gene>
    <name evidence="2" type="ORF">J4573_21460</name>
</gene>
<dbReference type="Gene3D" id="3.40.720.10">
    <property type="entry name" value="Alkaline Phosphatase, subunit A"/>
    <property type="match status" value="1"/>
</dbReference>
<evidence type="ECO:0000256" key="1">
    <source>
        <dbReference type="SAM" id="SignalP"/>
    </source>
</evidence>
<dbReference type="PANTHER" id="PTHR10151:SF120">
    <property type="entry name" value="BIS(5'-ADENOSYL)-TRIPHOSPHATASE"/>
    <property type="match status" value="1"/>
</dbReference>
<evidence type="ECO:0000313" key="3">
    <source>
        <dbReference type="Proteomes" id="UP000669179"/>
    </source>
</evidence>
<keyword evidence="3" id="KW-1185">Reference proteome</keyword>
<dbReference type="InterPro" id="IPR002591">
    <property type="entry name" value="Phosphodiest/P_Trfase"/>
</dbReference>
<dbReference type="EMBL" id="JAGEOJ010000008">
    <property type="protein sequence ID" value="MBO2449684.1"/>
    <property type="molecule type" value="Genomic_DNA"/>
</dbReference>
<proteinExistence type="predicted"/>
<dbReference type="RefSeq" id="WP_208257558.1">
    <property type="nucleotide sequence ID" value="NZ_JAGEOJ010000008.1"/>
</dbReference>
<dbReference type="Gene3D" id="2.60.120.200">
    <property type="match status" value="1"/>
</dbReference>
<feature type="signal peptide" evidence="1">
    <location>
        <begin position="1"/>
        <end position="27"/>
    </location>
</feature>
<dbReference type="Proteomes" id="UP000669179">
    <property type="component" value="Unassembled WGS sequence"/>
</dbReference>
<protein>
    <submittedName>
        <fullName evidence="2">Alkaline phosphatase family protein</fullName>
    </submittedName>
</protein>
<comment type="caution">
    <text evidence="2">The sequence shown here is derived from an EMBL/GenBank/DDBJ whole genome shotgun (WGS) entry which is preliminary data.</text>
</comment>
<keyword evidence="1" id="KW-0732">Signal</keyword>
<dbReference type="PANTHER" id="PTHR10151">
    <property type="entry name" value="ECTONUCLEOTIDE PYROPHOSPHATASE/PHOSPHODIESTERASE"/>
    <property type="match status" value="1"/>
</dbReference>
<dbReference type="InterPro" id="IPR017850">
    <property type="entry name" value="Alkaline_phosphatase_core_sf"/>
</dbReference>
<reference evidence="2" key="1">
    <citation type="submission" date="2021-03" db="EMBL/GenBank/DDBJ databases">
        <authorList>
            <person name="Kanchanasin P."/>
            <person name="Saeng-In P."/>
            <person name="Phongsopitanun W."/>
            <person name="Yuki M."/>
            <person name="Kudo T."/>
            <person name="Ohkuma M."/>
            <person name="Tanasupawat S."/>
        </authorList>
    </citation>
    <scope>NUCLEOTIDE SEQUENCE</scope>
    <source>
        <strain evidence="2">GKU 128</strain>
    </source>
</reference>
<dbReference type="AlphaFoldDB" id="A0A939PH60"/>
<feature type="chain" id="PRO_5037957894" evidence="1">
    <location>
        <begin position="28"/>
        <end position="521"/>
    </location>
</feature>
<accession>A0A939PH60</accession>
<name>A0A939PH60_9ACTN</name>
<dbReference type="SUPFAM" id="SSF53649">
    <property type="entry name" value="Alkaline phosphatase-like"/>
    <property type="match status" value="1"/>
</dbReference>
<sequence length="521" mass="54929">MAPVRVPLAVAAVLATAGLLPIHAAQAAPSVPAAPGAAVRAAAAPAVRAAAAPGSKRHVVVFGTDGTRWDKLQAASAPNIKALIGSGYASQSWLYAPPLAQTSSGPGWSTNLTGVWPDKHKVVDNSFSGNDLASYPDFLTRIERSNTAYKTYAALDWKPISDRIMTNSVDRKYVLDGDADGYPADDAKITTDASSYIKANGPDASFVYLGNVDEAGHEHGGASTQYAQAIETMDTQVGQVISAIKSRPTYAQEEWLFVVTTDHGHTDAGGHGGDSWQERQSFVVAAGPGVAHSVPAVKPRNVDVAATAMDYLGVARPAAMDGKPVTTAVNDPFDALAGSLKPRVDETGIPASVLGWTGAAPSGWKIDNTGMGTGGVTEWHGWNFTDDDFWTYAQRGQNRENNVRERGVFAVADSDEWADRSFSGTFNSTLVSPAYTVAGKSSVNLSFGSHYLQEGAQKAQVLVSFDGGADQQVLACTADARAKLEKLTVSVPSGAQKMTVKWRLSNADNNWYWAVDAPAVS</sequence>
<dbReference type="Pfam" id="PF01663">
    <property type="entry name" value="Phosphodiest"/>
    <property type="match status" value="1"/>
</dbReference>